<dbReference type="Proteomes" id="UP000176288">
    <property type="component" value="Chromosome"/>
</dbReference>
<feature type="compositionally biased region" description="Polar residues" evidence="1">
    <location>
        <begin position="18"/>
        <end position="56"/>
    </location>
</feature>
<dbReference type="AlphaFoldDB" id="A0A1D9MJJ2"/>
<keyword evidence="2" id="KW-0472">Membrane</keyword>
<organism evidence="4 5">
    <name type="scientific">Boudabousia tangfeifanii</name>
    <dbReference type="NCBI Taxonomy" id="1912795"/>
    <lineage>
        <taxon>Bacteria</taxon>
        <taxon>Bacillati</taxon>
        <taxon>Actinomycetota</taxon>
        <taxon>Actinomycetes</taxon>
        <taxon>Actinomycetales</taxon>
        <taxon>Actinomycetaceae</taxon>
        <taxon>Boudabousia</taxon>
    </lineage>
</organism>
<feature type="region of interest" description="Disordered" evidence="1">
    <location>
        <begin position="1"/>
        <end position="63"/>
    </location>
</feature>
<feature type="transmembrane region" description="Helical" evidence="2">
    <location>
        <begin position="112"/>
        <end position="135"/>
    </location>
</feature>
<dbReference type="KEGG" id="avu:BK816_03445"/>
<feature type="compositionally biased region" description="Polar residues" evidence="1">
    <location>
        <begin position="1"/>
        <end position="11"/>
    </location>
</feature>
<dbReference type="InterPro" id="IPR057169">
    <property type="entry name" value="DUF7847"/>
</dbReference>
<keyword evidence="5" id="KW-1185">Reference proteome</keyword>
<protein>
    <recommendedName>
        <fullName evidence="3">DUF7847 domain-containing protein</fullName>
    </recommendedName>
</protein>
<dbReference type="PANTHER" id="PTHR33133">
    <property type="entry name" value="OS08G0107100 PROTEIN-RELATED"/>
    <property type="match status" value="1"/>
</dbReference>
<feature type="domain" description="DUF7847" evidence="3">
    <location>
        <begin position="95"/>
        <end position="392"/>
    </location>
</feature>
<name>A0A1D9MJJ2_9ACTO</name>
<gene>
    <name evidence="4" type="ORF">BK816_03445</name>
</gene>
<evidence type="ECO:0000259" key="3">
    <source>
        <dbReference type="Pfam" id="PF25231"/>
    </source>
</evidence>
<dbReference type="RefSeq" id="WP_071163930.1">
    <property type="nucleotide sequence ID" value="NZ_CP017812.1"/>
</dbReference>
<feature type="transmembrane region" description="Helical" evidence="2">
    <location>
        <begin position="367"/>
        <end position="388"/>
    </location>
</feature>
<evidence type="ECO:0000313" key="5">
    <source>
        <dbReference type="Proteomes" id="UP000176288"/>
    </source>
</evidence>
<evidence type="ECO:0000256" key="1">
    <source>
        <dbReference type="SAM" id="MobiDB-lite"/>
    </source>
</evidence>
<dbReference type="EMBL" id="CP017812">
    <property type="protein sequence ID" value="AOZ72464.1"/>
    <property type="molecule type" value="Genomic_DNA"/>
</dbReference>
<sequence>MPATENDSQWSWDPYPQQPKSESSSSYNDYPNYEANNTNDGNQSSQNYAENPNQGYQGAAPNDPFANYQTTTNYYGHSGGRNFKPGIMPIRPLTLGDIIESVFAALRANPGILFGVSLIVMTFIALLNVLVFWLLPFGNDLGLIMQNPDNFFESNDAETIGNSIASIIVKLAGTTLFSGITQQLAIIILSGLSSYTVARAIIGKKPTWQKSWEETKGRIPALILYTLLQLVVEILVMIIPIGLLVGLVGYIIYTASDSDPSSFGSGAAISMVFGVLLLFLLAIIPLIFVTIRLSVGSVVIVLEKSGPVEAMKRSWQLTKGRFFPIFGYTFVFSLIIGIIVGVLSQILTLPLMLGLASDPQLTFNFSQLIGTISSALTIPVMAAFYTLIYHDLRIRKEAFAQTLIDIS</sequence>
<evidence type="ECO:0000313" key="4">
    <source>
        <dbReference type="EMBL" id="AOZ72464.1"/>
    </source>
</evidence>
<feature type="transmembrane region" description="Helical" evidence="2">
    <location>
        <begin position="222"/>
        <end position="253"/>
    </location>
</feature>
<dbReference type="STRING" id="1912795.BK816_03445"/>
<reference evidence="4 5" key="1">
    <citation type="submission" date="2016-10" db="EMBL/GenBank/DDBJ databases">
        <title>Actinomyces aegypiusis sp. nov., isolated from the Aegypius monachus in Qinghai Tibet Plateau China.</title>
        <authorList>
            <person name="Wang Y."/>
        </authorList>
    </citation>
    <scope>NUCLEOTIDE SEQUENCE [LARGE SCALE GENOMIC DNA]</scope>
    <source>
        <strain evidence="4 5">VUL4_3</strain>
    </source>
</reference>
<feature type="transmembrane region" description="Helical" evidence="2">
    <location>
        <begin position="322"/>
        <end position="347"/>
    </location>
</feature>
<keyword evidence="2" id="KW-1133">Transmembrane helix</keyword>
<evidence type="ECO:0000256" key="2">
    <source>
        <dbReference type="SAM" id="Phobius"/>
    </source>
</evidence>
<accession>A0A1D9MJJ2</accession>
<proteinExistence type="predicted"/>
<feature type="transmembrane region" description="Helical" evidence="2">
    <location>
        <begin position="273"/>
        <end position="302"/>
    </location>
</feature>
<dbReference type="OrthoDB" id="121140at2"/>
<feature type="transmembrane region" description="Helical" evidence="2">
    <location>
        <begin position="184"/>
        <end position="202"/>
    </location>
</feature>
<dbReference type="PANTHER" id="PTHR33133:SF1">
    <property type="entry name" value="EXPRESSED PROTEIN-RELATED"/>
    <property type="match status" value="1"/>
</dbReference>
<keyword evidence="2" id="KW-0812">Transmembrane</keyword>
<dbReference type="Pfam" id="PF25231">
    <property type="entry name" value="DUF7847"/>
    <property type="match status" value="1"/>
</dbReference>